<dbReference type="SUPFAM" id="SSF51126">
    <property type="entry name" value="Pectin lyase-like"/>
    <property type="match status" value="1"/>
</dbReference>
<dbReference type="EMBL" id="AYZR01000009">
    <property type="protein sequence ID" value="KRM93275.1"/>
    <property type="molecule type" value="Genomic_DNA"/>
</dbReference>
<protein>
    <recommendedName>
        <fullName evidence="3">Right handed beta helix domain-containing protein</fullName>
    </recommendedName>
</protein>
<name>A0A0R2CYU6_9LACO</name>
<evidence type="ECO:0008006" key="3">
    <source>
        <dbReference type="Google" id="ProtNLM"/>
    </source>
</evidence>
<sequence length="308" mass="34622">MKNNVKLPTAKNVKIKANKASFTGKRGFFYGIVNRGLSWTGGYFYSGGHSFRLLRTQNAVFNGLTFHQACGVGGHVFDLMGSKHVKITNCQFYGYGHTLSLKKLRKKGNHGAYAEAIQTDYANYNSGGANFNRYGKGHFNHQPSSYITVTHNTWRPEYSGKRLVSLAQVAIGEHDTTSSNRNKIKHVTFQSNVIKNPIRLSGMGADTNYFGAPVHFESSSSISIKHNIFQATLKRARPENWVIISNQYGHMPNTVNIKISQNQFEGYWPSRSAVRLITKGAHFIKHVSVTHNFFNGRRLLQKIGHVRL</sequence>
<dbReference type="Proteomes" id="UP000051256">
    <property type="component" value="Unassembled WGS sequence"/>
</dbReference>
<dbReference type="AlphaFoldDB" id="A0A0R2CYU6"/>
<dbReference type="InterPro" id="IPR011050">
    <property type="entry name" value="Pectin_lyase_fold/virulence"/>
</dbReference>
<dbReference type="STRING" id="1423802.FC56_GL000940"/>
<keyword evidence="2" id="KW-1185">Reference proteome</keyword>
<dbReference type="Gene3D" id="2.160.20.10">
    <property type="entry name" value="Single-stranded right-handed beta-helix, Pectin lyase-like"/>
    <property type="match status" value="1"/>
</dbReference>
<organism evidence="1 2">
    <name type="scientific">Lentilactobacillus senioris DSM 24302 = JCM 17472</name>
    <dbReference type="NCBI Taxonomy" id="1423802"/>
    <lineage>
        <taxon>Bacteria</taxon>
        <taxon>Bacillati</taxon>
        <taxon>Bacillota</taxon>
        <taxon>Bacilli</taxon>
        <taxon>Lactobacillales</taxon>
        <taxon>Lactobacillaceae</taxon>
        <taxon>Lentilactobacillus</taxon>
    </lineage>
</organism>
<dbReference type="InterPro" id="IPR012334">
    <property type="entry name" value="Pectin_lyas_fold"/>
</dbReference>
<reference evidence="1 2" key="1">
    <citation type="journal article" date="2015" name="Genome Announc.">
        <title>Expanding the biotechnology potential of lactobacilli through comparative genomics of 213 strains and associated genera.</title>
        <authorList>
            <person name="Sun Z."/>
            <person name="Harris H.M."/>
            <person name="McCann A."/>
            <person name="Guo C."/>
            <person name="Argimon S."/>
            <person name="Zhang W."/>
            <person name="Yang X."/>
            <person name="Jeffery I.B."/>
            <person name="Cooney J.C."/>
            <person name="Kagawa T.F."/>
            <person name="Liu W."/>
            <person name="Song Y."/>
            <person name="Salvetti E."/>
            <person name="Wrobel A."/>
            <person name="Rasinkangas P."/>
            <person name="Parkhill J."/>
            <person name="Rea M.C."/>
            <person name="O'Sullivan O."/>
            <person name="Ritari J."/>
            <person name="Douillard F.P."/>
            <person name="Paul Ross R."/>
            <person name="Yang R."/>
            <person name="Briner A.E."/>
            <person name="Felis G.E."/>
            <person name="de Vos W.M."/>
            <person name="Barrangou R."/>
            <person name="Klaenhammer T.R."/>
            <person name="Caufield P.W."/>
            <person name="Cui Y."/>
            <person name="Zhang H."/>
            <person name="O'Toole P.W."/>
        </authorList>
    </citation>
    <scope>NUCLEOTIDE SEQUENCE [LARGE SCALE GENOMIC DNA]</scope>
    <source>
        <strain evidence="1 2">DSM 24302</strain>
    </source>
</reference>
<accession>A0A0R2CYU6</accession>
<evidence type="ECO:0000313" key="2">
    <source>
        <dbReference type="Proteomes" id="UP000051256"/>
    </source>
</evidence>
<proteinExistence type="predicted"/>
<dbReference type="PATRIC" id="fig|1423802.4.peg.953"/>
<comment type="caution">
    <text evidence="1">The sequence shown here is derived from an EMBL/GenBank/DDBJ whole genome shotgun (WGS) entry which is preliminary data.</text>
</comment>
<evidence type="ECO:0000313" key="1">
    <source>
        <dbReference type="EMBL" id="KRM93275.1"/>
    </source>
</evidence>
<dbReference type="RefSeq" id="WP_056978752.1">
    <property type="nucleotide sequence ID" value="NZ_AYZR01000009.1"/>
</dbReference>
<gene>
    <name evidence="1" type="ORF">FC56_GL000940</name>
</gene>